<sequence>MDERHQPATRTQELRAFLFLTIVTAPILAVAVVGGYGFFIWMYQLITGTLPSG</sequence>
<evidence type="ECO:0000313" key="3">
    <source>
        <dbReference type="Proteomes" id="UP000197535"/>
    </source>
</evidence>
<dbReference type="InterPro" id="IPR010649">
    <property type="entry name" value="NapE_TorE"/>
</dbReference>
<gene>
    <name evidence="2" type="ORF">AYR66_12585</name>
</gene>
<dbReference type="RefSeq" id="WP_088707094.1">
    <property type="nucleotide sequence ID" value="NZ_LSTO01000001.1"/>
</dbReference>
<evidence type="ECO:0000313" key="2">
    <source>
        <dbReference type="EMBL" id="OWW20207.1"/>
    </source>
</evidence>
<keyword evidence="1" id="KW-1133">Transmembrane helix</keyword>
<name>A0A254TDG4_9BURK</name>
<protein>
    <submittedName>
        <fullName evidence="2">Nitrate reductase</fullName>
    </submittedName>
</protein>
<dbReference type="Pfam" id="PF06796">
    <property type="entry name" value="NapE"/>
    <property type="match status" value="1"/>
</dbReference>
<keyword evidence="1" id="KW-0472">Membrane</keyword>
<keyword evidence="3" id="KW-1185">Reference proteome</keyword>
<keyword evidence="1" id="KW-0812">Transmembrane</keyword>
<evidence type="ECO:0000256" key="1">
    <source>
        <dbReference type="SAM" id="Phobius"/>
    </source>
</evidence>
<organism evidence="2 3">
    <name type="scientific">Noviherbaspirillum denitrificans</name>
    <dbReference type="NCBI Taxonomy" id="1968433"/>
    <lineage>
        <taxon>Bacteria</taxon>
        <taxon>Pseudomonadati</taxon>
        <taxon>Pseudomonadota</taxon>
        <taxon>Betaproteobacteria</taxon>
        <taxon>Burkholderiales</taxon>
        <taxon>Oxalobacteraceae</taxon>
        <taxon>Noviherbaspirillum</taxon>
    </lineage>
</organism>
<dbReference type="OrthoDB" id="7596241at2"/>
<dbReference type="Proteomes" id="UP000197535">
    <property type="component" value="Unassembled WGS sequence"/>
</dbReference>
<reference evidence="2 3" key="1">
    <citation type="submission" date="2016-02" db="EMBL/GenBank/DDBJ databases">
        <authorList>
            <person name="Wen L."/>
            <person name="He K."/>
            <person name="Yang H."/>
        </authorList>
    </citation>
    <scope>NUCLEOTIDE SEQUENCE [LARGE SCALE GENOMIC DNA]</scope>
    <source>
        <strain evidence="2 3">TSA40</strain>
    </source>
</reference>
<proteinExistence type="predicted"/>
<accession>A0A254TDG4</accession>
<dbReference type="AlphaFoldDB" id="A0A254TDG4"/>
<dbReference type="EMBL" id="LSTO01000001">
    <property type="protein sequence ID" value="OWW20207.1"/>
    <property type="molecule type" value="Genomic_DNA"/>
</dbReference>
<feature type="transmembrane region" description="Helical" evidence="1">
    <location>
        <begin position="16"/>
        <end position="43"/>
    </location>
</feature>
<comment type="caution">
    <text evidence="2">The sequence shown here is derived from an EMBL/GenBank/DDBJ whole genome shotgun (WGS) entry which is preliminary data.</text>
</comment>